<evidence type="ECO:0000313" key="3">
    <source>
        <dbReference type="Proteomes" id="UP000683360"/>
    </source>
</evidence>
<dbReference type="PROSITE" id="PS50835">
    <property type="entry name" value="IG_LIKE"/>
    <property type="match status" value="1"/>
</dbReference>
<dbReference type="GO" id="GO:0005769">
    <property type="term" value="C:early endosome"/>
    <property type="evidence" value="ECO:0007669"/>
    <property type="project" value="TreeGrafter"/>
</dbReference>
<dbReference type="SMART" id="SM00409">
    <property type="entry name" value="IG"/>
    <property type="match status" value="1"/>
</dbReference>
<dbReference type="EMBL" id="CAJPWZ010002938">
    <property type="protein sequence ID" value="CAG2248419.1"/>
    <property type="molecule type" value="Genomic_DNA"/>
</dbReference>
<dbReference type="PANTHER" id="PTHR46958:SF1">
    <property type="entry name" value="B-CELL RECEPTOR CD22"/>
    <property type="match status" value="1"/>
</dbReference>
<dbReference type="OrthoDB" id="6272054at2759"/>
<evidence type="ECO:0000259" key="1">
    <source>
        <dbReference type="PROSITE" id="PS50835"/>
    </source>
</evidence>
<dbReference type="GO" id="GO:0019903">
    <property type="term" value="F:protein phosphatase binding"/>
    <property type="evidence" value="ECO:0007669"/>
    <property type="project" value="TreeGrafter"/>
</dbReference>
<dbReference type="GO" id="GO:0033691">
    <property type="term" value="F:sialic acid binding"/>
    <property type="evidence" value="ECO:0007669"/>
    <property type="project" value="TreeGrafter"/>
</dbReference>
<proteinExistence type="predicted"/>
<dbReference type="InterPro" id="IPR036179">
    <property type="entry name" value="Ig-like_dom_sf"/>
</dbReference>
<comment type="caution">
    <text evidence="2">The sequence shown here is derived from an EMBL/GenBank/DDBJ whole genome shotgun (WGS) entry which is preliminary data.</text>
</comment>
<reference evidence="2" key="1">
    <citation type="submission" date="2021-03" db="EMBL/GenBank/DDBJ databases">
        <authorList>
            <person name="Bekaert M."/>
        </authorList>
    </citation>
    <scope>NUCLEOTIDE SEQUENCE</scope>
</reference>
<dbReference type="SMART" id="SM00408">
    <property type="entry name" value="IGc2"/>
    <property type="match status" value="1"/>
</dbReference>
<dbReference type="Proteomes" id="UP000683360">
    <property type="component" value="Unassembled WGS sequence"/>
</dbReference>
<evidence type="ECO:0000313" key="2">
    <source>
        <dbReference type="EMBL" id="CAG2248419.1"/>
    </source>
</evidence>
<dbReference type="Pfam" id="PF13895">
    <property type="entry name" value="Ig_2"/>
    <property type="match status" value="1"/>
</dbReference>
<feature type="domain" description="Ig-like" evidence="1">
    <location>
        <begin position="96"/>
        <end position="181"/>
    </location>
</feature>
<dbReference type="InterPro" id="IPR003599">
    <property type="entry name" value="Ig_sub"/>
</dbReference>
<dbReference type="AlphaFoldDB" id="A0A8S3URT3"/>
<dbReference type="InterPro" id="IPR003598">
    <property type="entry name" value="Ig_sub2"/>
</dbReference>
<gene>
    <name evidence="2" type="ORF">MEDL_60259</name>
</gene>
<organism evidence="2 3">
    <name type="scientific">Mytilus edulis</name>
    <name type="common">Blue mussel</name>
    <dbReference type="NCBI Taxonomy" id="6550"/>
    <lineage>
        <taxon>Eukaryota</taxon>
        <taxon>Metazoa</taxon>
        <taxon>Spiralia</taxon>
        <taxon>Lophotrochozoa</taxon>
        <taxon>Mollusca</taxon>
        <taxon>Bivalvia</taxon>
        <taxon>Autobranchia</taxon>
        <taxon>Pteriomorphia</taxon>
        <taxon>Mytilida</taxon>
        <taxon>Mytiloidea</taxon>
        <taxon>Mytilidae</taxon>
        <taxon>Mytilinae</taxon>
        <taxon>Mytilus</taxon>
    </lineage>
</organism>
<dbReference type="SUPFAM" id="SSF48726">
    <property type="entry name" value="Immunoglobulin"/>
    <property type="match status" value="1"/>
</dbReference>
<keyword evidence="3" id="KW-1185">Reference proteome</keyword>
<protein>
    <recommendedName>
        <fullName evidence="1">Ig-like domain-containing protein</fullName>
    </recommendedName>
</protein>
<dbReference type="InterPro" id="IPR013783">
    <property type="entry name" value="Ig-like_fold"/>
</dbReference>
<dbReference type="PANTHER" id="PTHR46958">
    <property type="entry name" value="B-CELL RECEPTOR CD22"/>
    <property type="match status" value="1"/>
</dbReference>
<dbReference type="GO" id="GO:0055037">
    <property type="term" value="C:recycling endosome"/>
    <property type="evidence" value="ECO:0007669"/>
    <property type="project" value="TreeGrafter"/>
</dbReference>
<name>A0A8S3URT3_MYTED</name>
<accession>A0A8S3URT3</accession>
<dbReference type="GO" id="GO:0070062">
    <property type="term" value="C:extracellular exosome"/>
    <property type="evidence" value="ECO:0007669"/>
    <property type="project" value="TreeGrafter"/>
</dbReference>
<dbReference type="GO" id="GO:0042609">
    <property type="term" value="F:CD4 receptor binding"/>
    <property type="evidence" value="ECO:0007669"/>
    <property type="project" value="TreeGrafter"/>
</dbReference>
<dbReference type="Gene3D" id="2.60.40.10">
    <property type="entry name" value="Immunoglobulins"/>
    <property type="match status" value="1"/>
</dbReference>
<dbReference type="InterPro" id="IPR007110">
    <property type="entry name" value="Ig-like_dom"/>
</dbReference>
<dbReference type="GO" id="GO:0009897">
    <property type="term" value="C:external side of plasma membrane"/>
    <property type="evidence" value="ECO:0007669"/>
    <property type="project" value="TreeGrafter"/>
</dbReference>
<dbReference type="GO" id="GO:0050859">
    <property type="term" value="P:negative regulation of B cell receptor signaling pathway"/>
    <property type="evidence" value="ECO:0007669"/>
    <property type="project" value="TreeGrafter"/>
</dbReference>
<sequence length="214" mass="24360">MRTHLKYCHMNGIKTLHRYLQVVHTSYLQFKETFTEFIRALLENTVGPSESSQVLQLNVLYGVTIDQISLKRPHEGQQLTVECRISSNPNVTENRPTVVLVPVHNPYDVPENSSNVQLTCNVTSTNPNVTSFKWFKDGSKLLITDRTFTMAKVNRTNSGYYTCDATNSVGTSMNATVLELNVLCKFFILIHNYAVVQLCTPNLHANFVYVLQRR</sequence>